<accession>A0A285X7Q4</accession>
<protein>
    <recommendedName>
        <fullName evidence="4">DUF922 domain-containing protein</fullName>
    </recommendedName>
</protein>
<evidence type="ECO:0000313" key="2">
    <source>
        <dbReference type="EMBL" id="SOC81360.1"/>
    </source>
</evidence>
<dbReference type="Proteomes" id="UP000219193">
    <property type="component" value="Unassembled WGS sequence"/>
</dbReference>
<gene>
    <name evidence="2" type="ORF">SAMN06296241_2935</name>
</gene>
<dbReference type="OrthoDB" id="5431540at2"/>
<dbReference type="AlphaFoldDB" id="A0A285X7Q4"/>
<feature type="signal peptide" evidence="1">
    <location>
        <begin position="1"/>
        <end position="20"/>
    </location>
</feature>
<evidence type="ECO:0008006" key="4">
    <source>
        <dbReference type="Google" id="ProtNLM"/>
    </source>
</evidence>
<proteinExistence type="predicted"/>
<keyword evidence="1" id="KW-0732">Signal</keyword>
<evidence type="ECO:0000313" key="3">
    <source>
        <dbReference type="Proteomes" id="UP000219193"/>
    </source>
</evidence>
<feature type="chain" id="PRO_5013216399" description="DUF922 domain-containing protein" evidence="1">
    <location>
        <begin position="21"/>
        <end position="182"/>
    </location>
</feature>
<sequence length="182" mass="21055">MKKAFFSTLLIFFLGFSANAQLPDNRISWTTDLLTWENFAGKPDPANPFHANTSSGISYSWSMKQTGINIEFIYEVQSYFLPGESWVKPGRDSAHLLAHEQLHFDITELHARKLRKAMEEVDLKTPNLKPALQSIYKNVESSRADMQQQFDSETRHSMDAETQLKWQKYIKEELEKLSDFSS</sequence>
<organism evidence="2 3">
    <name type="scientific">Salinimicrobium sediminis</name>
    <dbReference type="NCBI Taxonomy" id="1343891"/>
    <lineage>
        <taxon>Bacteria</taxon>
        <taxon>Pseudomonadati</taxon>
        <taxon>Bacteroidota</taxon>
        <taxon>Flavobacteriia</taxon>
        <taxon>Flavobacteriales</taxon>
        <taxon>Flavobacteriaceae</taxon>
        <taxon>Salinimicrobium</taxon>
    </lineage>
</organism>
<evidence type="ECO:0000256" key="1">
    <source>
        <dbReference type="SAM" id="SignalP"/>
    </source>
</evidence>
<dbReference type="Pfam" id="PF06037">
    <property type="entry name" value="DUF922"/>
    <property type="match status" value="1"/>
</dbReference>
<keyword evidence="3" id="KW-1185">Reference proteome</keyword>
<dbReference type="EMBL" id="OCMF01000004">
    <property type="protein sequence ID" value="SOC81360.1"/>
    <property type="molecule type" value="Genomic_DNA"/>
</dbReference>
<name>A0A285X7Q4_9FLAO</name>
<dbReference type="InterPro" id="IPR010321">
    <property type="entry name" value="DUF922"/>
</dbReference>
<reference evidence="3" key="1">
    <citation type="submission" date="2017-09" db="EMBL/GenBank/DDBJ databases">
        <authorList>
            <person name="Varghese N."/>
            <person name="Submissions S."/>
        </authorList>
    </citation>
    <scope>NUCLEOTIDE SEQUENCE [LARGE SCALE GENOMIC DNA]</scope>
    <source>
        <strain evidence="3">CGMCC 1.12641</strain>
    </source>
</reference>
<dbReference type="RefSeq" id="WP_097057117.1">
    <property type="nucleotide sequence ID" value="NZ_OCMF01000004.1"/>
</dbReference>